<dbReference type="AlphaFoldDB" id="A0A8K0CYM1"/>
<comment type="caution">
    <text evidence="1">The sequence shown here is derived from an EMBL/GenBank/DDBJ whole genome shotgun (WGS) entry which is preliminary data.</text>
</comment>
<evidence type="ECO:0000313" key="2">
    <source>
        <dbReference type="Proteomes" id="UP000801492"/>
    </source>
</evidence>
<accession>A0A8K0CYM1</accession>
<dbReference type="Proteomes" id="UP000801492">
    <property type="component" value="Unassembled WGS sequence"/>
</dbReference>
<gene>
    <name evidence="1" type="ORF">ILUMI_10056</name>
</gene>
<name>A0A8K0CYM1_IGNLU</name>
<dbReference type="EMBL" id="VTPC01005362">
    <property type="protein sequence ID" value="KAF2896120.1"/>
    <property type="molecule type" value="Genomic_DNA"/>
</dbReference>
<reference evidence="1" key="1">
    <citation type="submission" date="2019-08" db="EMBL/GenBank/DDBJ databases">
        <title>The genome of the North American firefly Photinus pyralis.</title>
        <authorList>
            <consortium name="Photinus pyralis genome working group"/>
            <person name="Fallon T.R."/>
            <person name="Sander Lower S.E."/>
            <person name="Weng J.-K."/>
        </authorList>
    </citation>
    <scope>NUCLEOTIDE SEQUENCE</scope>
    <source>
        <strain evidence="1">TRF0915ILg1</strain>
        <tissue evidence="1">Whole body</tissue>
    </source>
</reference>
<sequence>MELKVLNNILSPLIFDENVNKNYQRFKQRFKMYLIANNLVKDSDERKIVALFLLTSAGVRDQQLQETPLGNGDINLKIPERICRSSEVTKYEQEKVDSIRNEQKFMRGASRYSKNTESVEKLKMNMNA</sequence>
<organism evidence="1 2">
    <name type="scientific">Ignelater luminosus</name>
    <name type="common">Cucubano</name>
    <name type="synonym">Pyrophorus luminosus</name>
    <dbReference type="NCBI Taxonomy" id="2038154"/>
    <lineage>
        <taxon>Eukaryota</taxon>
        <taxon>Metazoa</taxon>
        <taxon>Ecdysozoa</taxon>
        <taxon>Arthropoda</taxon>
        <taxon>Hexapoda</taxon>
        <taxon>Insecta</taxon>
        <taxon>Pterygota</taxon>
        <taxon>Neoptera</taxon>
        <taxon>Endopterygota</taxon>
        <taxon>Coleoptera</taxon>
        <taxon>Polyphaga</taxon>
        <taxon>Elateriformia</taxon>
        <taxon>Elateroidea</taxon>
        <taxon>Elateridae</taxon>
        <taxon>Agrypninae</taxon>
        <taxon>Pyrophorini</taxon>
        <taxon>Ignelater</taxon>
    </lineage>
</organism>
<proteinExistence type="predicted"/>
<keyword evidence="2" id="KW-1185">Reference proteome</keyword>
<evidence type="ECO:0000313" key="1">
    <source>
        <dbReference type="EMBL" id="KAF2896120.1"/>
    </source>
</evidence>
<protein>
    <submittedName>
        <fullName evidence="1">Uncharacterized protein</fullName>
    </submittedName>
</protein>